<evidence type="ECO:0000259" key="10">
    <source>
        <dbReference type="Pfam" id="PF13844"/>
    </source>
</evidence>
<dbReference type="Pfam" id="PF13844">
    <property type="entry name" value="Glyco_transf_41"/>
    <property type="match status" value="4"/>
</dbReference>
<feature type="region of interest" description="Disordered" evidence="9">
    <location>
        <begin position="1"/>
        <end position="37"/>
    </location>
</feature>
<keyword evidence="6" id="KW-0677">Repeat</keyword>
<feature type="repeat" description="TPR" evidence="8">
    <location>
        <begin position="1998"/>
        <end position="2031"/>
    </location>
</feature>
<sequence>MELLAPSSALPADSASATGPATPAVPAAEIPTSPPTGDVLDHLRRAVAAFRAGQPPAMAEACLAALKLAPQQPEALQLMGVAQHLLGRHEAALEWLDRAAVHKADAADLHVNRGEVLRTLTRWPEAEAALRRALELLPDNVEALNNLGLVLQARGRHDEAEAAYRQALALRPGHVEALNNLGTLHQEMRRPAQAEACYREVLTAQPDHVNALNNLGTLLKEAGRCDDAVALYHRVLEIDPQFYRSWNSLGQLAKERGDHAEAMRCYQRSLALAPGNADTLYNIALADLLFGHLKRGFAGYEVRYHPRSQNKSAPRPPALGCPMWQGEPLNGKHIALVREQGLGDQLQFCRYATMLREAGAEVTLIVDGPLVGLMKTLAGPTRVVAPGQMYEHRYDYWSFLLSLPHRLGTDVGQVPAQVPYLHAPADKAAAWRERLARPAGVRATVALVWGGNKDHANNRNRSASLAALAPLLALPGLRFVSLQKGEPAEELRQSPWRDQVLDLDASLNDYTDTAAAMARIDLLISVDTSVVHLAGAMNKPCWVMVAHGPDWRWLREGETTAWYPSLRLIRQTAPQDWDGVVRTLHDRLAAWSPAEDAATLGPAHPASTATTTTTTTTNAPTPPTVAAPNAPPASETPRPSTSALLQQAMAALNAGHDVHAEALCREALSADAESIDGWHLWALALKRRQRFAESLAAFDRALALIREPAFRAIVLTNRGNTQQAAGDFAGAIDSYRSSLALVPAQSAAWSSLGQALAAQGRAGEAEAAWREGRAQVADPAGLLNLLASAAQRRGALVEAEQLFQQSLSHERCAPTEYNLANLYNDAARSADAIAHYRAALALDPHYSLAQTSLLRALQAACDFAGAREATAQVIATVDAGGEDPLAGPTHPVFPFAYLALPASRAQQRRCAQQWVARQYAAPLARAPQMTWPPAAPRNDARLRIGYLSSDLHAHATAYLMAEVFERHDRRRVEVFAYSCGPNDGSAMRARLERSVDHFIECASLGLEDLAHRIRADGIDILVDLKGYTRDTRSGVLALRPAPVQVNFLGYPGTLGADFADYVIGDPIVTPLAHAADYDERIAQLPHCYQPNDRQRAVGACPSRAEAGLPVSVPGHEDGPPVVLACFNYSYKITEAVFDRWCQVLRRAPNTVLWLLRSNPLAEDNLRREMRERGLDPARLFFAPEKPLAEHLGRLQLADLMLDTEPYNAHTTCSDALWVGVPVLTRTGDTFASRVATSLLHAAGVPELATASAEAYVDLAVALAQDPARLQALKQRLAAQRLSVPLFDSAAWTRDLEHLYERMAWRQRQQLKPAALAAVPAWPATDIERAFTLYQAQADEEALAYAEAALKAEPQRADGWTLRGILHKRLGDLDLAEQAYRRATQLQPDYPDAWNNLGNLRRDREDEVGALAAYREAVRLNPDHVETLHNLGVALEHFGHWDDALATFEATVQRDPGHVDGHWNLALARLLHGQYAAGFTDYEWRFARRQPEPRDCPQPRWDGSPLNGRTVLVWAEQGFGDALQFLRFLPEVKRRGGRVIVEVLGEMMGLVARTPGVDAVSQRGRPAPALPAFDCHVPLMSLPHVLGMADDALPTLVPYVHPDAARCLGWRERLVQRGWQRDRELAVGWVWAGNPNVKNDAQRSPRFAPFADWLRLPGLRWFVLQKGDGQRDLAGQTLPPHFVNLDTEIQDFDDTAAVIAELDLVITSDTSVAHLAGAMGKPVFVTLPFHHDWRWGLDETRSAWYPSARLFRQSARGDWRPVRDAVAAALGELARQTLPRHDGTPPSEASAWVQRAYGHYQSAEFDARRAEADSVGALLRAPQRADAWALMGAILRRQGATGRAAEAYRRAIDVDPGYADAWRNLANLHKARGALALAEPLYAEALRLKPNDPHALSQQSDLWRQLGPAPQALQAAKQAAKAALDLQPDFTEAWLHLGNACLDLGELSEALSAYERAVSLQPRSLEAHYNLGIGLQRADRPADALPHFEMVVQAQPAHSGARYSLGLALQSMQRLDEAQRHYDSLLSTSPSHFAARFNLASIHLARGAHVEALDELERCQALQPGHLGVQLQVVHLRQQLCDWAGLPDDAGLKALVQGLSAEPTPFTAASTAPTTTPFDPPSPFSVLSLPLPLSDADIAPIAARHAAHIARRAGMPLPARPVIDRPRLRLAYASADFHNHATMHLMRGVFARHDRTRFEVSAWSFGPDDHSDYRRGLKRDVDAFHDVSPLNDRALAQALRAAEIDILIDLKGYTRDARPGVFALRPAPLQITWLGYPGAACAPWFDAVIGDATVTPMDAQPAYTERIAQLPHSYQCTDDAQRVASTGLTRADCGLPDNAVVIACFCTHYKLDADTFALWMRLLAQAPRAILWLVDGPIETRQRLYAAAEAAGVARDRLVFAPIWSKPRHLERLALADLVLDTRYYNGHTTVSDALWAGVPVLTLIGNAFASRVGASLLRAAGLPEGVCHSTGELEALAQRLVAHPNERQAWRQRLRAERGRSPLFDTPGFVMALDELLNRLWLDKLRGCPQTAS</sequence>
<feature type="domain" description="O-GlcNAc transferase C-terminal" evidence="10">
    <location>
        <begin position="2127"/>
        <end position="2320"/>
    </location>
</feature>
<dbReference type="SMART" id="SM00028">
    <property type="entry name" value="TPR"/>
    <property type="match status" value="22"/>
</dbReference>
<feature type="domain" description="O-GlcNAc transferase C-terminal" evidence="10">
    <location>
        <begin position="1121"/>
        <end position="1295"/>
    </location>
</feature>
<feature type="repeat" description="TPR" evidence="8">
    <location>
        <begin position="813"/>
        <end position="846"/>
    </location>
</feature>
<dbReference type="InterPro" id="IPR037919">
    <property type="entry name" value="OGT"/>
</dbReference>
<feature type="repeat" description="TPR" evidence="8">
    <location>
        <begin position="141"/>
        <end position="174"/>
    </location>
</feature>
<reference evidence="11 12" key="1">
    <citation type="submission" date="2024-04" db="EMBL/GenBank/DDBJ databases">
        <title>Novel species of the genus Ideonella isolated from streams.</title>
        <authorList>
            <person name="Lu H."/>
        </authorList>
    </citation>
    <scope>NUCLEOTIDE SEQUENCE [LARGE SCALE GENOMIC DNA]</scope>
    <source>
        <strain evidence="11 12">DXS29W</strain>
    </source>
</reference>
<keyword evidence="5" id="KW-0808">Transferase</keyword>
<dbReference type="Pfam" id="PF13432">
    <property type="entry name" value="TPR_16"/>
    <property type="match status" value="5"/>
</dbReference>
<evidence type="ECO:0000256" key="7">
    <source>
        <dbReference type="ARBA" id="ARBA00022803"/>
    </source>
</evidence>
<dbReference type="PROSITE" id="PS50005">
    <property type="entry name" value="TPR"/>
    <property type="match status" value="14"/>
</dbReference>
<feature type="repeat" description="TPR" evidence="8">
    <location>
        <begin position="1390"/>
        <end position="1423"/>
    </location>
</feature>
<evidence type="ECO:0000313" key="12">
    <source>
        <dbReference type="Proteomes" id="UP001371218"/>
    </source>
</evidence>
<feature type="region of interest" description="Disordered" evidence="9">
    <location>
        <begin position="596"/>
        <end position="642"/>
    </location>
</feature>
<evidence type="ECO:0000256" key="6">
    <source>
        <dbReference type="ARBA" id="ARBA00022737"/>
    </source>
</evidence>
<name>A0ABU9BH24_9BURK</name>
<dbReference type="Pfam" id="PF13424">
    <property type="entry name" value="TPR_12"/>
    <property type="match status" value="2"/>
</dbReference>
<dbReference type="InterPro" id="IPR029489">
    <property type="entry name" value="OGT/SEC/SPY_C"/>
</dbReference>
<evidence type="ECO:0000256" key="2">
    <source>
        <dbReference type="ARBA" id="ARBA00005386"/>
    </source>
</evidence>
<dbReference type="InterPro" id="IPR013105">
    <property type="entry name" value="TPR_2"/>
</dbReference>
<dbReference type="PROSITE" id="PS50293">
    <property type="entry name" value="TPR_REGION"/>
    <property type="match status" value="3"/>
</dbReference>
<feature type="repeat" description="TPR" evidence="8">
    <location>
        <begin position="243"/>
        <end position="276"/>
    </location>
</feature>
<dbReference type="EMBL" id="JBBUTG010000001">
    <property type="protein sequence ID" value="MEK8029261.1"/>
    <property type="molecule type" value="Genomic_DNA"/>
</dbReference>
<evidence type="ECO:0000256" key="8">
    <source>
        <dbReference type="PROSITE-ProRule" id="PRU00339"/>
    </source>
</evidence>
<feature type="repeat" description="TPR" evidence="8">
    <location>
        <begin position="175"/>
        <end position="208"/>
    </location>
</feature>
<gene>
    <name evidence="11" type="ORF">AACH06_00390</name>
</gene>
<feature type="repeat" description="TPR" evidence="8">
    <location>
        <begin position="209"/>
        <end position="242"/>
    </location>
</feature>
<dbReference type="SUPFAM" id="SSF53756">
    <property type="entry name" value="UDP-Glycosyltransferase/glycogen phosphorylase"/>
    <property type="match status" value="4"/>
</dbReference>
<evidence type="ECO:0000256" key="3">
    <source>
        <dbReference type="ARBA" id="ARBA00011970"/>
    </source>
</evidence>
<feature type="repeat" description="TPR" evidence="8">
    <location>
        <begin position="1424"/>
        <end position="1457"/>
    </location>
</feature>
<proteinExistence type="inferred from homology"/>
<feature type="domain" description="O-GlcNAc transferase C-terminal" evidence="10">
    <location>
        <begin position="2328"/>
        <end position="2511"/>
    </location>
</feature>
<protein>
    <recommendedName>
        <fullName evidence="3">protein O-GlcNAc transferase</fullName>
        <ecNumber evidence="3">2.4.1.255</ecNumber>
    </recommendedName>
</protein>
<dbReference type="PANTHER" id="PTHR44366">
    <property type="entry name" value="UDP-N-ACETYLGLUCOSAMINE--PEPTIDE N-ACETYLGLUCOSAMINYLTRANSFERASE 110 KDA SUBUNIT"/>
    <property type="match status" value="1"/>
</dbReference>
<dbReference type="Gene3D" id="3.40.50.11380">
    <property type="match status" value="2"/>
</dbReference>
<dbReference type="InterPro" id="IPR019734">
    <property type="entry name" value="TPR_rpt"/>
</dbReference>
<accession>A0ABU9BH24</accession>
<dbReference type="Pfam" id="PF13414">
    <property type="entry name" value="TPR_11"/>
    <property type="match status" value="1"/>
</dbReference>
<feature type="domain" description="O-GlcNAc transferase C-terminal" evidence="10">
    <location>
        <begin position="927"/>
        <end position="1094"/>
    </location>
</feature>
<feature type="repeat" description="TPR" evidence="8">
    <location>
        <begin position="107"/>
        <end position="140"/>
    </location>
</feature>
<dbReference type="Pfam" id="PF07719">
    <property type="entry name" value="TPR_2"/>
    <property type="match status" value="1"/>
</dbReference>
<evidence type="ECO:0000256" key="4">
    <source>
        <dbReference type="ARBA" id="ARBA00022676"/>
    </source>
</evidence>
<comment type="similarity">
    <text evidence="2">Belongs to the glycosyltransferase 41 family. O-GlcNAc transferase subfamily.</text>
</comment>
<keyword evidence="12" id="KW-1185">Reference proteome</keyword>
<feature type="repeat" description="TPR" evidence="8">
    <location>
        <begin position="1930"/>
        <end position="1963"/>
    </location>
</feature>
<feature type="repeat" description="TPR" evidence="8">
    <location>
        <begin position="1824"/>
        <end position="1857"/>
    </location>
</feature>
<dbReference type="RefSeq" id="WP_341423604.1">
    <property type="nucleotide sequence ID" value="NZ_JBBUTG010000001.1"/>
</dbReference>
<dbReference type="PANTHER" id="PTHR44366:SF1">
    <property type="entry name" value="UDP-N-ACETYLGLUCOSAMINE--PEPTIDE N-ACETYLGLUCOSAMINYLTRANSFERASE 110 KDA SUBUNIT"/>
    <property type="match status" value="1"/>
</dbReference>
<organism evidence="11 12">
    <name type="scientific">Ideonella lacteola</name>
    <dbReference type="NCBI Taxonomy" id="2984193"/>
    <lineage>
        <taxon>Bacteria</taxon>
        <taxon>Pseudomonadati</taxon>
        <taxon>Pseudomonadota</taxon>
        <taxon>Betaproteobacteria</taxon>
        <taxon>Burkholderiales</taxon>
        <taxon>Sphaerotilaceae</taxon>
        <taxon>Ideonella</taxon>
    </lineage>
</organism>
<dbReference type="EC" id="2.4.1.255" evidence="3"/>
<feature type="repeat" description="TPR" evidence="8">
    <location>
        <begin position="1356"/>
        <end position="1389"/>
    </location>
</feature>
<feature type="compositionally biased region" description="Low complexity" evidence="9">
    <location>
        <begin position="1"/>
        <end position="28"/>
    </location>
</feature>
<comment type="caution">
    <text evidence="11">The sequence shown here is derived from an EMBL/GenBank/DDBJ whole genome shotgun (WGS) entry which is preliminary data.</text>
</comment>
<evidence type="ECO:0000256" key="1">
    <source>
        <dbReference type="ARBA" id="ARBA00004922"/>
    </source>
</evidence>
<dbReference type="SUPFAM" id="SSF48452">
    <property type="entry name" value="TPR-like"/>
    <property type="match status" value="4"/>
</dbReference>
<evidence type="ECO:0000256" key="9">
    <source>
        <dbReference type="SAM" id="MobiDB-lite"/>
    </source>
</evidence>
<feature type="compositionally biased region" description="Pro residues" evidence="9">
    <location>
        <begin position="620"/>
        <end position="631"/>
    </location>
</feature>
<evidence type="ECO:0000313" key="11">
    <source>
        <dbReference type="EMBL" id="MEK8029261.1"/>
    </source>
</evidence>
<keyword evidence="7 8" id="KW-0802">TPR repeat</keyword>
<feature type="repeat" description="TPR" evidence="8">
    <location>
        <begin position="712"/>
        <end position="745"/>
    </location>
</feature>
<evidence type="ECO:0000256" key="5">
    <source>
        <dbReference type="ARBA" id="ARBA00022679"/>
    </source>
</evidence>
<dbReference type="InterPro" id="IPR011990">
    <property type="entry name" value="TPR-like_helical_dom_sf"/>
</dbReference>
<feature type="repeat" description="TPR" evidence="8">
    <location>
        <begin position="1858"/>
        <end position="1891"/>
    </location>
</feature>
<dbReference type="Gene3D" id="3.40.50.2000">
    <property type="entry name" value="Glycogen Phosphorylase B"/>
    <property type="match status" value="4"/>
</dbReference>
<dbReference type="Proteomes" id="UP001371218">
    <property type="component" value="Unassembled WGS sequence"/>
</dbReference>
<feature type="compositionally biased region" description="Low complexity" evidence="9">
    <location>
        <begin position="602"/>
        <end position="619"/>
    </location>
</feature>
<dbReference type="Gene3D" id="1.25.40.10">
    <property type="entry name" value="Tetratricopeptide repeat domain"/>
    <property type="match status" value="11"/>
</dbReference>
<keyword evidence="4" id="KW-0328">Glycosyltransferase</keyword>
<comment type="pathway">
    <text evidence="1">Protein modification; protein glycosylation.</text>
</comment>